<proteinExistence type="predicted"/>
<evidence type="ECO:0000313" key="1">
    <source>
        <dbReference type="EMBL" id="KJB25821.1"/>
    </source>
</evidence>
<evidence type="ECO:0000313" key="2">
    <source>
        <dbReference type="Proteomes" id="UP000032304"/>
    </source>
</evidence>
<dbReference type="OMA" id="MYPPKNA"/>
<dbReference type="Proteomes" id="UP000032304">
    <property type="component" value="Chromosome 4"/>
</dbReference>
<dbReference type="AlphaFoldDB" id="A0A0D2R8A0"/>
<sequence length="84" mass="9584">MYPPKNAGLHKIKLRKSYVLKKVKNDESESKTTSTCSFFSSSCSLSNGCIVVFFFLYHSVLDYRALPLTCNNSLTPLFYFSQKL</sequence>
<dbReference type="EMBL" id="CM001743">
    <property type="protein sequence ID" value="KJB25821.1"/>
    <property type="molecule type" value="Genomic_DNA"/>
</dbReference>
<protein>
    <submittedName>
        <fullName evidence="1">Uncharacterized protein</fullName>
    </submittedName>
</protein>
<reference evidence="1 2" key="1">
    <citation type="journal article" date="2012" name="Nature">
        <title>Repeated polyploidization of Gossypium genomes and the evolution of spinnable cotton fibres.</title>
        <authorList>
            <person name="Paterson A.H."/>
            <person name="Wendel J.F."/>
            <person name="Gundlach H."/>
            <person name="Guo H."/>
            <person name="Jenkins J."/>
            <person name="Jin D."/>
            <person name="Llewellyn D."/>
            <person name="Showmaker K.C."/>
            <person name="Shu S."/>
            <person name="Udall J."/>
            <person name="Yoo M.J."/>
            <person name="Byers R."/>
            <person name="Chen W."/>
            <person name="Doron-Faigenboim A."/>
            <person name="Duke M.V."/>
            <person name="Gong L."/>
            <person name="Grimwood J."/>
            <person name="Grover C."/>
            <person name="Grupp K."/>
            <person name="Hu G."/>
            <person name="Lee T.H."/>
            <person name="Li J."/>
            <person name="Lin L."/>
            <person name="Liu T."/>
            <person name="Marler B.S."/>
            <person name="Page J.T."/>
            <person name="Roberts A.W."/>
            <person name="Romanel E."/>
            <person name="Sanders W.S."/>
            <person name="Szadkowski E."/>
            <person name="Tan X."/>
            <person name="Tang H."/>
            <person name="Xu C."/>
            <person name="Wang J."/>
            <person name="Wang Z."/>
            <person name="Zhang D."/>
            <person name="Zhang L."/>
            <person name="Ashrafi H."/>
            <person name="Bedon F."/>
            <person name="Bowers J.E."/>
            <person name="Brubaker C.L."/>
            <person name="Chee P.W."/>
            <person name="Das S."/>
            <person name="Gingle A.R."/>
            <person name="Haigler C.H."/>
            <person name="Harker D."/>
            <person name="Hoffmann L.V."/>
            <person name="Hovav R."/>
            <person name="Jones D.C."/>
            <person name="Lemke C."/>
            <person name="Mansoor S."/>
            <person name="ur Rahman M."/>
            <person name="Rainville L.N."/>
            <person name="Rambani A."/>
            <person name="Reddy U.K."/>
            <person name="Rong J.K."/>
            <person name="Saranga Y."/>
            <person name="Scheffler B.E."/>
            <person name="Scheffler J.A."/>
            <person name="Stelly D.M."/>
            <person name="Triplett B.A."/>
            <person name="Van Deynze A."/>
            <person name="Vaslin M.F."/>
            <person name="Waghmare V.N."/>
            <person name="Walford S.A."/>
            <person name="Wright R.J."/>
            <person name="Zaki E.A."/>
            <person name="Zhang T."/>
            <person name="Dennis E.S."/>
            <person name="Mayer K.F."/>
            <person name="Peterson D.G."/>
            <person name="Rokhsar D.S."/>
            <person name="Wang X."/>
            <person name="Schmutz J."/>
        </authorList>
    </citation>
    <scope>NUCLEOTIDE SEQUENCE [LARGE SCALE GENOMIC DNA]</scope>
</reference>
<accession>A0A0D2R8A0</accession>
<dbReference type="Gramene" id="KJB25821">
    <property type="protein sequence ID" value="KJB25821"/>
    <property type="gene ID" value="B456_004G211000"/>
</dbReference>
<organism evidence="1 2">
    <name type="scientific">Gossypium raimondii</name>
    <name type="common">Peruvian cotton</name>
    <name type="synonym">Gossypium klotzschianum subsp. raimondii</name>
    <dbReference type="NCBI Taxonomy" id="29730"/>
    <lineage>
        <taxon>Eukaryota</taxon>
        <taxon>Viridiplantae</taxon>
        <taxon>Streptophyta</taxon>
        <taxon>Embryophyta</taxon>
        <taxon>Tracheophyta</taxon>
        <taxon>Spermatophyta</taxon>
        <taxon>Magnoliopsida</taxon>
        <taxon>eudicotyledons</taxon>
        <taxon>Gunneridae</taxon>
        <taxon>Pentapetalae</taxon>
        <taxon>rosids</taxon>
        <taxon>malvids</taxon>
        <taxon>Malvales</taxon>
        <taxon>Malvaceae</taxon>
        <taxon>Malvoideae</taxon>
        <taxon>Gossypium</taxon>
    </lineage>
</organism>
<name>A0A0D2R8A0_GOSRA</name>
<gene>
    <name evidence="1" type="ORF">B456_004G211000</name>
</gene>
<keyword evidence="2" id="KW-1185">Reference proteome</keyword>